<dbReference type="UniPathway" id="UPA00782"/>
<dbReference type="GO" id="GO:0016829">
    <property type="term" value="F:lyase activity"/>
    <property type="evidence" value="ECO:0007669"/>
    <property type="project" value="UniProtKB-KW"/>
</dbReference>
<dbReference type="InterPro" id="IPR006638">
    <property type="entry name" value="Elp3/MiaA/NifB-like_rSAM"/>
</dbReference>
<comment type="similarity">
    <text evidence="4">Belongs to the radical SAM superfamily. NifB family.</text>
</comment>
<evidence type="ECO:0000256" key="12">
    <source>
        <dbReference type="ARBA" id="ARBA00023239"/>
    </source>
</evidence>
<dbReference type="Pfam" id="PF04055">
    <property type="entry name" value="Radical_SAM"/>
    <property type="match status" value="1"/>
</dbReference>
<evidence type="ECO:0000256" key="10">
    <source>
        <dbReference type="ARBA" id="ARBA00023014"/>
    </source>
</evidence>
<dbReference type="EMBL" id="SNRY01003255">
    <property type="protein sequence ID" value="KAA6321645.1"/>
    <property type="molecule type" value="Genomic_DNA"/>
</dbReference>
<evidence type="ECO:0000256" key="9">
    <source>
        <dbReference type="ARBA" id="ARBA00023004"/>
    </source>
</evidence>
<dbReference type="InterPro" id="IPR036105">
    <property type="entry name" value="DiNase_FeMo-co_biosyn_sf"/>
</dbReference>
<comment type="pathway">
    <text evidence="3">Cofactor biosynthesis; Fe-Mo cofactor biosynthesis.</text>
</comment>
<keyword evidence="9" id="KW-0408">Iron</keyword>
<name>A0A5J4QJN3_9ZZZZ</name>
<dbReference type="SFLD" id="SFLDF00281">
    <property type="entry name" value="FeMo_cofactor_biosynthesis_pro"/>
    <property type="match status" value="1"/>
</dbReference>
<comment type="cofactor">
    <cofactor evidence="1">
        <name>[4Fe-4S] cluster</name>
        <dbReference type="ChEBI" id="CHEBI:49883"/>
    </cofactor>
</comment>
<keyword evidence="6" id="KW-0004">4Fe-4S</keyword>
<dbReference type="CDD" id="cd01335">
    <property type="entry name" value="Radical_SAM"/>
    <property type="match status" value="1"/>
</dbReference>
<keyword evidence="7" id="KW-0949">S-adenosyl-L-methionine</keyword>
<dbReference type="GO" id="GO:0046872">
    <property type="term" value="F:metal ion binding"/>
    <property type="evidence" value="ECO:0007669"/>
    <property type="project" value="UniProtKB-KW"/>
</dbReference>
<dbReference type="PROSITE" id="PS01305">
    <property type="entry name" value="MOAA_NIFB_PQQE"/>
    <property type="match status" value="1"/>
</dbReference>
<protein>
    <recommendedName>
        <fullName evidence="5">FeMo cofactor biosynthesis protein NifB</fullName>
    </recommendedName>
    <alternativeName>
        <fullName evidence="14">Nitrogenase cofactor maturase NifB</fullName>
    </alternativeName>
    <alternativeName>
        <fullName evidence="13">Radical SAM assemblase NifB</fullName>
    </alternativeName>
</protein>
<dbReference type="InterPro" id="IPR013785">
    <property type="entry name" value="Aldolase_TIM"/>
</dbReference>
<feature type="domain" description="Radical SAM core" evidence="15">
    <location>
        <begin position="16"/>
        <end position="258"/>
    </location>
</feature>
<dbReference type="Pfam" id="PF02579">
    <property type="entry name" value="Nitro_FeMo-Co"/>
    <property type="match status" value="1"/>
</dbReference>
<evidence type="ECO:0000256" key="2">
    <source>
        <dbReference type="ARBA" id="ARBA00003522"/>
    </source>
</evidence>
<dbReference type="InterPro" id="IPR058240">
    <property type="entry name" value="rSAM_sf"/>
</dbReference>
<dbReference type="GO" id="GO:0032324">
    <property type="term" value="P:molybdopterin cofactor biosynthetic process"/>
    <property type="evidence" value="ECO:0007669"/>
    <property type="project" value="UniProtKB-ARBA"/>
</dbReference>
<dbReference type="SFLD" id="SFLDS00029">
    <property type="entry name" value="Radical_SAM"/>
    <property type="match status" value="1"/>
</dbReference>
<comment type="function">
    <text evidence="2">Involved in the biosynthesis of the iron-molybdenum cofactor (FeMo-co or M-cluster) found in the dinitrogenase enzyme of the nitrogenase complex in nitrogen-fixing microorganisms. NifB catalyzes the crucial step of radical SAM-dependent carbide insertion that occurs concomitant with the insertion of a 9th sulfur and the rearrangement/coupling of two [4Fe-4S] clusters into a [8Fe-9S-C] cluster, the precursor to the M-cluster.</text>
</comment>
<dbReference type="AlphaFoldDB" id="A0A5J4QJN3"/>
<dbReference type="InterPro" id="IPR003731">
    <property type="entry name" value="Di-Nase_FeMo-co_biosynth"/>
</dbReference>
<evidence type="ECO:0000256" key="13">
    <source>
        <dbReference type="ARBA" id="ARBA00030926"/>
    </source>
</evidence>
<evidence type="ECO:0000259" key="15">
    <source>
        <dbReference type="PROSITE" id="PS51918"/>
    </source>
</evidence>
<evidence type="ECO:0000256" key="8">
    <source>
        <dbReference type="ARBA" id="ARBA00022723"/>
    </source>
</evidence>
<comment type="caution">
    <text evidence="16">The sequence shown here is derived from an EMBL/GenBank/DDBJ whole genome shotgun (WGS) entry which is preliminary data.</text>
</comment>
<evidence type="ECO:0000256" key="5">
    <source>
        <dbReference type="ARBA" id="ARBA00021702"/>
    </source>
</evidence>
<gene>
    <name evidence="16" type="ORF">EZS27_028728</name>
</gene>
<evidence type="ECO:0000256" key="6">
    <source>
        <dbReference type="ARBA" id="ARBA00022485"/>
    </source>
</evidence>
<dbReference type="PANTHER" id="PTHR43787:SF13">
    <property type="entry name" value="FEMO COFACTOR BIOSYNTHESIS PROTEIN NIFB"/>
    <property type="match status" value="1"/>
</dbReference>
<dbReference type="SFLD" id="SFLDG01068">
    <property type="entry name" value="FeMo_cofactor_biosynthesis_pro"/>
    <property type="match status" value="1"/>
</dbReference>
<organism evidence="16">
    <name type="scientific">termite gut metagenome</name>
    <dbReference type="NCBI Taxonomy" id="433724"/>
    <lineage>
        <taxon>unclassified sequences</taxon>
        <taxon>metagenomes</taxon>
        <taxon>organismal metagenomes</taxon>
    </lineage>
</organism>
<evidence type="ECO:0000256" key="4">
    <source>
        <dbReference type="ARBA" id="ARBA00006804"/>
    </source>
</evidence>
<keyword evidence="12" id="KW-0456">Lyase</keyword>
<dbReference type="SUPFAM" id="SSF53146">
    <property type="entry name" value="Nitrogenase accessory factor-like"/>
    <property type="match status" value="1"/>
</dbReference>
<dbReference type="SMART" id="SM00729">
    <property type="entry name" value="Elp3"/>
    <property type="match status" value="1"/>
</dbReference>
<keyword evidence="11" id="KW-0535">Nitrogen fixation</keyword>
<dbReference type="SUPFAM" id="SSF102114">
    <property type="entry name" value="Radical SAM enzymes"/>
    <property type="match status" value="1"/>
</dbReference>
<evidence type="ECO:0000313" key="16">
    <source>
        <dbReference type="EMBL" id="KAA6321645.1"/>
    </source>
</evidence>
<proteinExistence type="inferred from homology"/>
<sequence>MAVNSADHPCFNAEARHKTGRIHLPVAPRCNVQCNFCNRKFDCANESRPGVTTSVLKPLQALAHLEVMEKRVQNLSVVGIAGPGDPFANPEETMETLELTRSKYPDKLLCVSSNGLNILSYIPRLAKLNVSHVTITVNAVNPEIGAEVYEWVHFDKKTYWGTEGATLLLERQTEAVRTLKQYGMTVKINTVVIPRVNEHHIGEIAKYVVEQGANIQNCIPLIPVEGTPFGRLYEPSASNMRTVRAKTSIHIEQMTHCARCRADAIGLLGEDVSQEPERPSFSFDTRPYIAVATTDGISINQHLGRSSYLLIYRGHEGAGELFEKRSIASCLDSDNRWNSLAEVLSDCAVLLVSHIGQAPLQVLRSKGIYVEAVDGPINEIVKSIFADKPISENFLRLAGHCASEKGAVQ</sequence>
<evidence type="ECO:0000256" key="11">
    <source>
        <dbReference type="ARBA" id="ARBA00023231"/>
    </source>
</evidence>
<dbReference type="Gene3D" id="3.30.420.130">
    <property type="entry name" value="Dinitrogenase iron-molybdenum cofactor biosynthesis domain"/>
    <property type="match status" value="1"/>
</dbReference>
<reference evidence="16" key="1">
    <citation type="submission" date="2019-03" db="EMBL/GenBank/DDBJ databases">
        <title>Single cell metagenomics reveals metabolic interactions within the superorganism composed of flagellate Streblomastix strix and complex community of Bacteroidetes bacteria on its surface.</title>
        <authorList>
            <person name="Treitli S.C."/>
            <person name="Kolisko M."/>
            <person name="Husnik F."/>
            <person name="Keeling P."/>
            <person name="Hampl V."/>
        </authorList>
    </citation>
    <scope>NUCLEOTIDE SEQUENCE</scope>
    <source>
        <strain evidence="16">STM</strain>
    </source>
</reference>
<dbReference type="Gene3D" id="3.20.20.70">
    <property type="entry name" value="Aldolase class I"/>
    <property type="match status" value="1"/>
</dbReference>
<evidence type="ECO:0000256" key="1">
    <source>
        <dbReference type="ARBA" id="ARBA00001966"/>
    </source>
</evidence>
<accession>A0A5J4QJN3</accession>
<keyword evidence="10" id="KW-0411">Iron-sulfur</keyword>
<evidence type="ECO:0000256" key="14">
    <source>
        <dbReference type="ARBA" id="ARBA00032102"/>
    </source>
</evidence>
<evidence type="ECO:0000256" key="7">
    <source>
        <dbReference type="ARBA" id="ARBA00022691"/>
    </source>
</evidence>
<evidence type="ECO:0000256" key="3">
    <source>
        <dbReference type="ARBA" id="ARBA00005155"/>
    </source>
</evidence>
<dbReference type="PANTHER" id="PTHR43787">
    <property type="entry name" value="FEMO COFACTOR BIOSYNTHESIS PROTEIN NIFB-RELATED"/>
    <property type="match status" value="1"/>
</dbReference>
<dbReference type="InterPro" id="IPR000385">
    <property type="entry name" value="MoaA_NifB_PqqE_Fe-S-bd_CS"/>
</dbReference>
<dbReference type="InterPro" id="IPR007197">
    <property type="entry name" value="rSAM"/>
</dbReference>
<dbReference type="GO" id="GO:0051539">
    <property type="term" value="F:4 iron, 4 sulfur cluster binding"/>
    <property type="evidence" value="ECO:0007669"/>
    <property type="project" value="UniProtKB-KW"/>
</dbReference>
<keyword evidence="8" id="KW-0479">Metal-binding</keyword>
<dbReference type="PROSITE" id="PS51918">
    <property type="entry name" value="RADICAL_SAM"/>
    <property type="match status" value="1"/>
</dbReference>